<feature type="compositionally biased region" description="Low complexity" evidence="1">
    <location>
        <begin position="585"/>
        <end position="594"/>
    </location>
</feature>
<protein>
    <submittedName>
        <fullName evidence="2">Uncharacterized protein</fullName>
    </submittedName>
</protein>
<evidence type="ECO:0000313" key="2">
    <source>
        <dbReference type="EMBL" id="KAE9387392.1"/>
    </source>
</evidence>
<keyword evidence="3" id="KW-1185">Reference proteome</keyword>
<gene>
    <name evidence="2" type="ORF">BT96DRAFT_488168</name>
</gene>
<dbReference type="AlphaFoldDB" id="A0A6A4GNM6"/>
<feature type="region of interest" description="Disordered" evidence="1">
    <location>
        <begin position="147"/>
        <end position="404"/>
    </location>
</feature>
<name>A0A6A4GNM6_9AGAR</name>
<dbReference type="Proteomes" id="UP000799118">
    <property type="component" value="Unassembled WGS sequence"/>
</dbReference>
<feature type="region of interest" description="Disordered" evidence="1">
    <location>
        <begin position="419"/>
        <end position="450"/>
    </location>
</feature>
<evidence type="ECO:0000256" key="1">
    <source>
        <dbReference type="SAM" id="MobiDB-lite"/>
    </source>
</evidence>
<accession>A0A6A4GNM6</accession>
<feature type="compositionally biased region" description="Low complexity" evidence="1">
    <location>
        <begin position="617"/>
        <end position="632"/>
    </location>
</feature>
<feature type="compositionally biased region" description="Pro residues" evidence="1">
    <location>
        <begin position="271"/>
        <end position="288"/>
    </location>
</feature>
<feature type="region of interest" description="Disordered" evidence="1">
    <location>
        <begin position="499"/>
        <end position="655"/>
    </location>
</feature>
<organism evidence="2 3">
    <name type="scientific">Gymnopus androsaceus JB14</name>
    <dbReference type="NCBI Taxonomy" id="1447944"/>
    <lineage>
        <taxon>Eukaryota</taxon>
        <taxon>Fungi</taxon>
        <taxon>Dikarya</taxon>
        <taxon>Basidiomycota</taxon>
        <taxon>Agaricomycotina</taxon>
        <taxon>Agaricomycetes</taxon>
        <taxon>Agaricomycetidae</taxon>
        <taxon>Agaricales</taxon>
        <taxon>Marasmiineae</taxon>
        <taxon>Omphalotaceae</taxon>
        <taxon>Gymnopus</taxon>
    </lineage>
</organism>
<proteinExistence type="predicted"/>
<feature type="region of interest" description="Disordered" evidence="1">
    <location>
        <begin position="1"/>
        <end position="32"/>
    </location>
</feature>
<sequence length="655" mass="69341">MSASLNSPLASSNATKSDETSHSKLAQTKWKGIKDSEMANEIPSLMMQPVTREAGDRMSILWSQPNLFRALPSPEFNFGGDTAGSQPSAGLASALFHMTEREISLETDGRHPLTTMSTTSSILSPEIASPGSVMVVSASATWNILELYGDSPEPSPQDTGELASPSEPSFPEKALINRKDGRRRPLPPPPPPPIPSLHPSNDIAPPPPAHLKTNSLTESVRHAENRTTELVRTPRLQSRARPLQGHTKSKSLSNSDTPQPPKVPISTPRSRMPPPPPLPLDFPLPPLPSDQVKLPAAKDLPPAPPRSRLAPDATIPSHPVRPSRNGVVSPFPLSPSAGSRHKPSASESSLAILSSMNFPTPPSHIPPRPERKDGPSLLAPPPQDGIPDPSHPTRPSRKGVVSPLPSEIIQRLDALESLPGLPGKGVMISPPPTSKHKPSASESTVRTGMGSESDVLLSYFGMPPKKKSELESSSLPHFKSGVPLPDASTLALRAIKKLAPGEVAVDGTSTKGPVIPLPRDLYKPSSSTSRQSDPSHNVSSSSSSFPTTRPLVVAHKKGVSLDSINGKKPAQTVGIKGSGPGHQKSSSSSSPSPSTFAQRDPQRPDATLAKRQAMSRVGNTSTGTSTSANVNSPERRPGPAEAGPSRLRDMFLNQI</sequence>
<feature type="compositionally biased region" description="Low complexity" evidence="1">
    <location>
        <begin position="1"/>
        <end position="14"/>
    </location>
</feature>
<feature type="compositionally biased region" description="Pro residues" evidence="1">
    <location>
        <begin position="186"/>
        <end position="196"/>
    </location>
</feature>
<reference evidence="2" key="1">
    <citation type="journal article" date="2019" name="Environ. Microbiol.">
        <title>Fungal ecological strategies reflected in gene transcription - a case study of two litter decomposers.</title>
        <authorList>
            <person name="Barbi F."/>
            <person name="Kohler A."/>
            <person name="Barry K."/>
            <person name="Baskaran P."/>
            <person name="Daum C."/>
            <person name="Fauchery L."/>
            <person name="Ihrmark K."/>
            <person name="Kuo A."/>
            <person name="LaButti K."/>
            <person name="Lipzen A."/>
            <person name="Morin E."/>
            <person name="Grigoriev I.V."/>
            <person name="Henrissat B."/>
            <person name="Lindahl B."/>
            <person name="Martin F."/>
        </authorList>
    </citation>
    <scope>NUCLEOTIDE SEQUENCE</scope>
    <source>
        <strain evidence="2">JB14</strain>
    </source>
</reference>
<dbReference type="EMBL" id="ML769803">
    <property type="protein sequence ID" value="KAE9387392.1"/>
    <property type="molecule type" value="Genomic_DNA"/>
</dbReference>
<feature type="compositionally biased region" description="Low complexity" evidence="1">
    <location>
        <begin position="345"/>
        <end position="355"/>
    </location>
</feature>
<feature type="compositionally biased region" description="Basic and acidic residues" evidence="1">
    <location>
        <begin position="219"/>
        <end position="229"/>
    </location>
</feature>
<feature type="compositionally biased region" description="Pro residues" evidence="1">
    <location>
        <begin position="378"/>
        <end position="392"/>
    </location>
</feature>
<feature type="compositionally biased region" description="Low complexity" evidence="1">
    <location>
        <begin position="293"/>
        <end position="312"/>
    </location>
</feature>
<feature type="compositionally biased region" description="Low complexity" evidence="1">
    <location>
        <begin position="525"/>
        <end position="544"/>
    </location>
</feature>
<dbReference type="OrthoDB" id="3002189at2759"/>
<evidence type="ECO:0000313" key="3">
    <source>
        <dbReference type="Proteomes" id="UP000799118"/>
    </source>
</evidence>